<organism evidence="2 3">
    <name type="scientific">Hyella patelloides LEGE 07179</name>
    <dbReference type="NCBI Taxonomy" id="945734"/>
    <lineage>
        <taxon>Bacteria</taxon>
        <taxon>Bacillati</taxon>
        <taxon>Cyanobacteriota</taxon>
        <taxon>Cyanophyceae</taxon>
        <taxon>Pleurocapsales</taxon>
        <taxon>Hyellaceae</taxon>
        <taxon>Hyella</taxon>
    </lineage>
</organism>
<dbReference type="EMBL" id="CAACVJ010000612">
    <property type="protein sequence ID" value="VEP17836.1"/>
    <property type="molecule type" value="Genomic_DNA"/>
</dbReference>
<protein>
    <submittedName>
        <fullName evidence="2">Uncharacterized protein</fullName>
    </submittedName>
</protein>
<evidence type="ECO:0000313" key="3">
    <source>
        <dbReference type="Proteomes" id="UP000320055"/>
    </source>
</evidence>
<keyword evidence="1" id="KW-0812">Transmembrane</keyword>
<sequence length="79" mass="9368">MVILPDHPDLKIFNDLVVFLFLVGLIDIFYILIKSQVLKKNIRKKDHSWQAYWILSIILWIAVWGVYLVDKTDNIDLIN</sequence>
<dbReference type="RefSeq" id="WP_144867245.1">
    <property type="nucleotide sequence ID" value="NZ_LR213824.1"/>
</dbReference>
<keyword evidence="1" id="KW-0472">Membrane</keyword>
<evidence type="ECO:0000313" key="2">
    <source>
        <dbReference type="EMBL" id="VEP17836.1"/>
    </source>
</evidence>
<name>A0A563W2D9_9CYAN</name>
<feature type="transmembrane region" description="Helical" evidence="1">
    <location>
        <begin position="52"/>
        <end position="69"/>
    </location>
</feature>
<dbReference type="AlphaFoldDB" id="A0A563W2D9"/>
<dbReference type="Proteomes" id="UP000320055">
    <property type="component" value="Unassembled WGS sequence"/>
</dbReference>
<accession>A0A563W2D9</accession>
<feature type="transmembrane region" description="Helical" evidence="1">
    <location>
        <begin position="12"/>
        <end position="32"/>
    </location>
</feature>
<reference evidence="2 3" key="1">
    <citation type="submission" date="2019-01" db="EMBL/GenBank/DDBJ databases">
        <authorList>
            <person name="Brito A."/>
        </authorList>
    </citation>
    <scope>NUCLEOTIDE SEQUENCE [LARGE SCALE GENOMIC DNA]</scope>
    <source>
        <strain evidence="2">1</strain>
    </source>
</reference>
<keyword evidence="1" id="KW-1133">Transmembrane helix</keyword>
<proteinExistence type="predicted"/>
<keyword evidence="3" id="KW-1185">Reference proteome</keyword>
<gene>
    <name evidence="2" type="ORF">H1P_650002</name>
</gene>
<evidence type="ECO:0000256" key="1">
    <source>
        <dbReference type="SAM" id="Phobius"/>
    </source>
</evidence>